<dbReference type="GO" id="GO:0046656">
    <property type="term" value="P:folic acid biosynthetic process"/>
    <property type="evidence" value="ECO:0007669"/>
    <property type="project" value="UniProtKB-KW"/>
</dbReference>
<gene>
    <name evidence="12" type="ORF">C3B54_1144</name>
</gene>
<comment type="cofactor">
    <cofactor evidence="2 10">
        <name>Mg(2+)</name>
        <dbReference type="ChEBI" id="CHEBI:18420"/>
    </cofactor>
</comment>
<dbReference type="PROSITE" id="PS00792">
    <property type="entry name" value="DHPS_1"/>
    <property type="match status" value="1"/>
</dbReference>
<comment type="similarity">
    <text evidence="4 10">Belongs to the DHPS family.</text>
</comment>
<dbReference type="InterPro" id="IPR011005">
    <property type="entry name" value="Dihydropteroate_synth-like_sf"/>
</dbReference>
<reference evidence="12 13" key="1">
    <citation type="submission" date="2018-02" db="EMBL/GenBank/DDBJ databases">
        <title>Complete genome of the streamlined marine actinobacterium Pontimonas salivibrio CL-TW6 adapted to coastal planktonic lifestype.</title>
        <authorList>
            <person name="Cho B.C."/>
            <person name="Hardies S.C."/>
            <person name="Jang G.I."/>
            <person name="Hwang C.Y."/>
        </authorList>
    </citation>
    <scope>NUCLEOTIDE SEQUENCE [LARGE SCALE GENOMIC DNA]</scope>
    <source>
        <strain evidence="12 13">CL-TW6</strain>
    </source>
</reference>
<evidence type="ECO:0000259" key="11">
    <source>
        <dbReference type="PROSITE" id="PS50972"/>
    </source>
</evidence>
<dbReference type="RefSeq" id="WP_104912718.1">
    <property type="nucleotide sequence ID" value="NZ_CP026923.1"/>
</dbReference>
<dbReference type="GO" id="GO:0046872">
    <property type="term" value="F:metal ion binding"/>
    <property type="evidence" value="ECO:0007669"/>
    <property type="project" value="UniProtKB-KW"/>
</dbReference>
<dbReference type="GO" id="GO:0005829">
    <property type="term" value="C:cytosol"/>
    <property type="evidence" value="ECO:0007669"/>
    <property type="project" value="TreeGrafter"/>
</dbReference>
<dbReference type="Gene3D" id="3.20.20.20">
    <property type="entry name" value="Dihydropteroate synthase-like"/>
    <property type="match status" value="1"/>
</dbReference>
<evidence type="ECO:0000256" key="7">
    <source>
        <dbReference type="ARBA" id="ARBA00022723"/>
    </source>
</evidence>
<comment type="function">
    <text evidence="10">Catalyzes the condensation of para-aminobenzoate (pABA) with 6-hydroxymethyl-7,8-dihydropterin diphosphate (DHPt-PP) to form 7,8-dihydropteroate (H2Pte), the immediate precursor of folate derivatives.</text>
</comment>
<organism evidence="12 13">
    <name type="scientific">Pontimonas salivibrio</name>
    <dbReference type="NCBI Taxonomy" id="1159327"/>
    <lineage>
        <taxon>Bacteria</taxon>
        <taxon>Bacillati</taxon>
        <taxon>Actinomycetota</taxon>
        <taxon>Actinomycetes</taxon>
        <taxon>Micrococcales</taxon>
        <taxon>Microbacteriaceae</taxon>
        <taxon>Pontimonas</taxon>
    </lineage>
</organism>
<dbReference type="PANTHER" id="PTHR20941">
    <property type="entry name" value="FOLATE SYNTHESIS PROTEINS"/>
    <property type="match status" value="1"/>
</dbReference>
<feature type="domain" description="Pterin-binding" evidence="11">
    <location>
        <begin position="6"/>
        <end position="260"/>
    </location>
</feature>
<comment type="catalytic activity">
    <reaction evidence="1">
        <text>(7,8-dihydropterin-6-yl)methyl diphosphate + 4-aminobenzoate = 7,8-dihydropteroate + diphosphate</text>
        <dbReference type="Rhea" id="RHEA:19949"/>
        <dbReference type="ChEBI" id="CHEBI:17836"/>
        <dbReference type="ChEBI" id="CHEBI:17839"/>
        <dbReference type="ChEBI" id="CHEBI:33019"/>
        <dbReference type="ChEBI" id="CHEBI:72950"/>
        <dbReference type="EC" id="2.5.1.15"/>
    </reaction>
</comment>
<evidence type="ECO:0000256" key="9">
    <source>
        <dbReference type="ARBA" id="ARBA00022909"/>
    </source>
</evidence>
<evidence type="ECO:0000256" key="3">
    <source>
        <dbReference type="ARBA" id="ARBA00004763"/>
    </source>
</evidence>
<dbReference type="PROSITE" id="PS00793">
    <property type="entry name" value="DHPS_2"/>
    <property type="match status" value="1"/>
</dbReference>
<dbReference type="GO" id="GO:0046654">
    <property type="term" value="P:tetrahydrofolate biosynthetic process"/>
    <property type="evidence" value="ECO:0007669"/>
    <property type="project" value="UniProtKB-UniPathway"/>
</dbReference>
<dbReference type="CDD" id="cd00739">
    <property type="entry name" value="DHPS"/>
    <property type="match status" value="1"/>
</dbReference>
<keyword evidence="6 10" id="KW-0808">Transferase</keyword>
<dbReference type="UniPathway" id="UPA00077">
    <property type="reaction ID" value="UER00156"/>
</dbReference>
<evidence type="ECO:0000256" key="4">
    <source>
        <dbReference type="ARBA" id="ARBA00009503"/>
    </source>
</evidence>
<keyword evidence="13" id="KW-1185">Reference proteome</keyword>
<dbReference type="Proteomes" id="UP000243077">
    <property type="component" value="Chromosome"/>
</dbReference>
<sequence length="270" mass="28830">MSVQVPALWGVLNVTPDSFSDGGLYLDPDAAIARGVQMALDGASVIDVGAESTRPGATRIDADTEIARLEPVVRGLVEEGIIVSVDTMRSDTALRMVECGADIINDVSGGQADPEMFHRIATAGVDYVMMHWRGHSDQMDSLAHYGDVVSDVVAELGTRRDAAVDAGIDPERIMLDPGLGFAKNTEHNWELLRGIEAIAQMGHDVLVGGSRKRFLGALLPEGHTATERDGVSVALSVALAGRGVRALRVHEPSQHRVALEVWRRAQPGGE</sequence>
<dbReference type="KEGG" id="psai:C3B54_1144"/>
<dbReference type="NCBIfam" id="TIGR01496">
    <property type="entry name" value="DHPS"/>
    <property type="match status" value="1"/>
</dbReference>
<dbReference type="InterPro" id="IPR000489">
    <property type="entry name" value="Pterin-binding_dom"/>
</dbReference>
<dbReference type="SUPFAM" id="SSF51717">
    <property type="entry name" value="Dihydropteroate synthetase-like"/>
    <property type="match status" value="1"/>
</dbReference>
<dbReference type="Pfam" id="PF00809">
    <property type="entry name" value="Pterin_bind"/>
    <property type="match status" value="1"/>
</dbReference>
<evidence type="ECO:0000256" key="10">
    <source>
        <dbReference type="RuleBase" id="RU361205"/>
    </source>
</evidence>
<keyword evidence="8 10" id="KW-0460">Magnesium</keyword>
<evidence type="ECO:0000256" key="1">
    <source>
        <dbReference type="ARBA" id="ARBA00000012"/>
    </source>
</evidence>
<keyword evidence="9 10" id="KW-0289">Folate biosynthesis</keyword>
<dbReference type="EC" id="2.5.1.15" evidence="5 10"/>
<evidence type="ECO:0000313" key="13">
    <source>
        <dbReference type="Proteomes" id="UP000243077"/>
    </source>
</evidence>
<protein>
    <recommendedName>
        <fullName evidence="5 10">Dihydropteroate synthase</fullName>
        <shortName evidence="10">DHPS</shortName>
        <ecNumber evidence="5 10">2.5.1.15</ecNumber>
    </recommendedName>
    <alternativeName>
        <fullName evidence="10">Dihydropteroate pyrophosphorylase</fullName>
    </alternativeName>
</protein>
<comment type="pathway">
    <text evidence="3 10">Cofactor biosynthesis; tetrahydrofolate biosynthesis; 7,8-dihydrofolate from 2-amino-4-hydroxy-6-hydroxymethyl-7,8-dihydropteridine diphosphate and 4-aminobenzoate: step 1/2.</text>
</comment>
<evidence type="ECO:0000256" key="8">
    <source>
        <dbReference type="ARBA" id="ARBA00022842"/>
    </source>
</evidence>
<keyword evidence="7 10" id="KW-0479">Metal-binding</keyword>
<evidence type="ECO:0000256" key="6">
    <source>
        <dbReference type="ARBA" id="ARBA00022679"/>
    </source>
</evidence>
<evidence type="ECO:0000313" key="12">
    <source>
        <dbReference type="EMBL" id="AVG23054.1"/>
    </source>
</evidence>
<dbReference type="InterPro" id="IPR006390">
    <property type="entry name" value="DHP_synth_dom"/>
</dbReference>
<dbReference type="GO" id="GO:0004156">
    <property type="term" value="F:dihydropteroate synthase activity"/>
    <property type="evidence" value="ECO:0007669"/>
    <property type="project" value="UniProtKB-EC"/>
</dbReference>
<dbReference type="PANTHER" id="PTHR20941:SF1">
    <property type="entry name" value="FOLIC ACID SYNTHESIS PROTEIN FOL1"/>
    <property type="match status" value="1"/>
</dbReference>
<evidence type="ECO:0000256" key="2">
    <source>
        <dbReference type="ARBA" id="ARBA00001946"/>
    </source>
</evidence>
<accession>A0A2L2BN15</accession>
<dbReference type="EMBL" id="CP026923">
    <property type="protein sequence ID" value="AVG23054.1"/>
    <property type="molecule type" value="Genomic_DNA"/>
</dbReference>
<dbReference type="InterPro" id="IPR045031">
    <property type="entry name" value="DHP_synth-like"/>
</dbReference>
<dbReference type="OrthoDB" id="9811744at2"/>
<dbReference type="PROSITE" id="PS50972">
    <property type="entry name" value="PTERIN_BINDING"/>
    <property type="match status" value="1"/>
</dbReference>
<evidence type="ECO:0000256" key="5">
    <source>
        <dbReference type="ARBA" id="ARBA00012458"/>
    </source>
</evidence>
<proteinExistence type="inferred from homology"/>
<name>A0A2L2BN15_9MICO</name>
<dbReference type="AlphaFoldDB" id="A0A2L2BN15"/>